<organism evidence="2">
    <name type="scientific">uncultured Anaerotruncus sp</name>
    <dbReference type="NCBI Taxonomy" id="905011"/>
    <lineage>
        <taxon>Bacteria</taxon>
        <taxon>Bacillati</taxon>
        <taxon>Bacillota</taxon>
        <taxon>Clostridia</taxon>
        <taxon>Eubacteriales</taxon>
        <taxon>Oscillospiraceae</taxon>
        <taxon>Anaerotruncus</taxon>
        <taxon>environmental samples</taxon>
    </lineage>
</organism>
<dbReference type="AlphaFoldDB" id="A0A6N2SG42"/>
<gene>
    <name evidence="2" type="ORF">AULFYP135_00913</name>
</gene>
<sequence>MDASIQKWRAEYQTVTGTIFVVGFVLYSILGVFFSYSNGSSPVMAAAIGMAGGYFFFSILSGLLWTIRFVAGKSLRTKVLLTVFFPVPVWLVLAGIFYSVPYGVYNFRELRRCPR</sequence>
<reference evidence="2" key="1">
    <citation type="submission" date="2019-11" db="EMBL/GenBank/DDBJ databases">
        <authorList>
            <person name="Feng L."/>
        </authorList>
    </citation>
    <scope>NUCLEOTIDE SEQUENCE</scope>
    <source>
        <strain evidence="2">AundefinedLFYP135</strain>
    </source>
</reference>
<name>A0A6N2SG42_9FIRM</name>
<keyword evidence="1" id="KW-0472">Membrane</keyword>
<feature type="transmembrane region" description="Helical" evidence="1">
    <location>
        <begin position="12"/>
        <end position="37"/>
    </location>
</feature>
<evidence type="ECO:0000313" key="2">
    <source>
        <dbReference type="EMBL" id="VYS91894.1"/>
    </source>
</evidence>
<feature type="transmembrane region" description="Helical" evidence="1">
    <location>
        <begin position="43"/>
        <end position="67"/>
    </location>
</feature>
<accession>A0A6N2SG42</accession>
<dbReference type="EMBL" id="CACRSL010000003">
    <property type="protein sequence ID" value="VYS91894.1"/>
    <property type="molecule type" value="Genomic_DNA"/>
</dbReference>
<proteinExistence type="predicted"/>
<feature type="transmembrane region" description="Helical" evidence="1">
    <location>
        <begin position="79"/>
        <end position="100"/>
    </location>
</feature>
<keyword evidence="1" id="KW-0812">Transmembrane</keyword>
<keyword evidence="1" id="KW-1133">Transmembrane helix</keyword>
<evidence type="ECO:0000256" key="1">
    <source>
        <dbReference type="SAM" id="Phobius"/>
    </source>
</evidence>
<protein>
    <submittedName>
        <fullName evidence="2">Uncharacterized protein</fullName>
    </submittedName>
</protein>